<dbReference type="AlphaFoldDB" id="R4WD06"/>
<accession>R4WD06</accession>
<evidence type="ECO:0000256" key="1">
    <source>
        <dbReference type="PIRSR" id="PIRSR001221-1"/>
    </source>
</evidence>
<keyword evidence="2" id="KW-1133">Transmembrane helix</keyword>
<dbReference type="InterPro" id="IPR036928">
    <property type="entry name" value="AS_sf"/>
</dbReference>
<feature type="active site" description="Charge relay system" evidence="1">
    <location>
        <position position="148"/>
    </location>
</feature>
<protein>
    <submittedName>
        <fullName evidence="4">Amidase</fullName>
    </submittedName>
</protein>
<dbReference type="SUPFAM" id="SSF75304">
    <property type="entry name" value="Amidase signature (AS) enzymes"/>
    <property type="match status" value="1"/>
</dbReference>
<dbReference type="GO" id="GO:0012505">
    <property type="term" value="C:endomembrane system"/>
    <property type="evidence" value="ECO:0007669"/>
    <property type="project" value="TreeGrafter"/>
</dbReference>
<dbReference type="PIRSF" id="PIRSF001221">
    <property type="entry name" value="Amidase_fungi"/>
    <property type="match status" value="1"/>
</dbReference>
<feature type="active site" description="Acyl-ester intermediate" evidence="1">
    <location>
        <position position="247"/>
    </location>
</feature>
<dbReference type="Gene3D" id="3.90.1300.10">
    <property type="entry name" value="Amidase signature (AS) domain"/>
    <property type="match status" value="1"/>
</dbReference>
<keyword evidence="2" id="KW-0812">Transmembrane</keyword>
<evidence type="ECO:0000256" key="2">
    <source>
        <dbReference type="SAM" id="Phobius"/>
    </source>
</evidence>
<dbReference type="InterPro" id="IPR023631">
    <property type="entry name" value="Amidase_dom"/>
</dbReference>
<evidence type="ECO:0000259" key="3">
    <source>
        <dbReference type="Pfam" id="PF01425"/>
    </source>
</evidence>
<dbReference type="Pfam" id="PF01425">
    <property type="entry name" value="Amidase"/>
    <property type="match status" value="1"/>
</dbReference>
<organism evidence="4">
    <name type="scientific">Riptortus pedestris</name>
    <name type="common">Bean bug</name>
    <dbReference type="NCBI Taxonomy" id="329032"/>
    <lineage>
        <taxon>Eukaryota</taxon>
        <taxon>Metazoa</taxon>
        <taxon>Ecdysozoa</taxon>
        <taxon>Arthropoda</taxon>
        <taxon>Hexapoda</taxon>
        <taxon>Insecta</taxon>
        <taxon>Pterygota</taxon>
        <taxon>Neoptera</taxon>
        <taxon>Paraneoptera</taxon>
        <taxon>Hemiptera</taxon>
        <taxon>Heteroptera</taxon>
        <taxon>Panheteroptera</taxon>
        <taxon>Pentatomomorpha</taxon>
        <taxon>Coreoidea</taxon>
        <taxon>Alydidae</taxon>
        <taxon>Riptortus</taxon>
    </lineage>
</organism>
<evidence type="ECO:0000313" key="4">
    <source>
        <dbReference type="EMBL" id="BAN20513.1"/>
    </source>
</evidence>
<keyword evidence="2" id="KW-0472">Membrane</keyword>
<dbReference type="InterPro" id="IPR052739">
    <property type="entry name" value="FAAH2"/>
</dbReference>
<feature type="domain" description="Amidase" evidence="3">
    <location>
        <begin position="87"/>
        <end position="520"/>
    </location>
</feature>
<sequence>MTTTPAANKRYRKEEKHAFKDCVKQVAILLFLALRIVIDWFIDFVFGFFYKNDDTKKLPGVKENFLLKSASSLAQLIREKQISSEKVVVAYIERIKEVNPSLNAVVDDRYDEAIKEAKDVDKFLAETDLTTEEIKKTKPFLGVPFTSKESTSAKGLAFTFGLVSRKSYIASADAAVVERLKDSGAILIAVTNIPELNLWCETRNNIYGQTQNPYDLTKTVGGSSGGEAAIISACGSPLGIGTDIGGSTRMPAYFCGVFGHKPTTGLITTKGLTFRKGNEGETMVSAGTITRFAEDITPFLKLLLDDNLSLPKLDQKVNLQDVKVAYCLNPQDLRVSPVSNEVIAAILKAVDHLSTISKYHVDKISLDGFRYSLSLWRHEMSKEPGNFAFDLSNQKGDISLKSELPKLIFGKCEFTIPALMRLIDLNVLPPTNKSWAEDKKKQLVQEIQELLGDNGVLLFPSCPTEAPYHYASFLRPYNFAYWAIFNVLKLPVTQVPLGLTKKGLPIGLQVVSNHYNDHLCIAIAEELQRVFGGWTPPFTD</sequence>
<feature type="active site" description="Charge relay system" evidence="1">
    <location>
        <position position="223"/>
    </location>
</feature>
<reference evidence="4" key="1">
    <citation type="journal article" date="2013" name="PLoS ONE">
        <title>Gene expression in gut symbiotic organ of stinkbug affected by extracellular bacterial symbiont.</title>
        <authorList>
            <person name="Futahashi R."/>
            <person name="Tanaka K."/>
            <person name="Tanahashi M."/>
            <person name="Nikoh N."/>
            <person name="Kikuchi Y."/>
            <person name="Lee B.L."/>
            <person name="Fukatsu T."/>
        </authorList>
    </citation>
    <scope>NUCLEOTIDE SEQUENCE</scope>
    <source>
        <tissue evidence="4">Midgut</tissue>
    </source>
</reference>
<proteinExistence type="evidence at transcript level"/>
<dbReference type="PANTHER" id="PTHR43372:SF1">
    <property type="entry name" value="LD38433P"/>
    <property type="match status" value="1"/>
</dbReference>
<dbReference type="EMBL" id="AK417298">
    <property type="protein sequence ID" value="BAN20513.1"/>
    <property type="molecule type" value="mRNA"/>
</dbReference>
<dbReference type="PANTHER" id="PTHR43372">
    <property type="entry name" value="FATTY-ACID AMIDE HYDROLASE"/>
    <property type="match status" value="1"/>
</dbReference>
<name>R4WD06_RIPPE</name>
<feature type="transmembrane region" description="Helical" evidence="2">
    <location>
        <begin position="26"/>
        <end position="50"/>
    </location>
</feature>